<evidence type="ECO:0000313" key="2">
    <source>
        <dbReference type="Proteomes" id="UP001143856"/>
    </source>
</evidence>
<evidence type="ECO:0000313" key="1">
    <source>
        <dbReference type="EMBL" id="KAJ2981928.1"/>
    </source>
</evidence>
<sequence length="695" mass="75306">MIAIAPVELPTHKQTGVRSEEILQNSSSKDPTTPDTSRDRTVNIPSSTADLPSDTTAQNSSQENPAQSPSSTSTSPKNTPSSTSTTAQKSATRTAVPAVPIIPVMPKSSLGEPRTPPNPDQTPTAQLSSLPSDSSQPSANTVQAIPDNEPTPTRPAKSAPKLWSGLFQSQTPAAMPPNGPNNTGSRTTAADAPSSDASNTGNNVSGPGSFAKSNTNSLAEALRDYEVSNGHNIAFIEPRGLVNTGNMCYMNSVLQALIFCTPFYDFLDQVSKAAAYSFKSETPLIDAMVMFLREYKVISSANSEDQLRRKLKNEELEQYGDAFTPEIVYDAMKRLPRFASMQRGHQQDAEEFLGFLLQALSDECAHVMRHLNESSTVASTGASSPTNTSDGSEWLEVGRKQRAAITRSSGHSTASSPISKIFSGQLRSVLRVPGLKESVTLETYQPLQLDIGDAHVNNIVDALKHLTRSEKLTGDFGSPRPDTKPTTKQVLIESVPPVLILHLKRFKYDPVDNSTAKLWTKIDYPLELELPKEMFSTVQRIALHTEGVGSLKYRLTAAVYHHGKSASGGHYTVDLRRQDGREWIRVDDTVIRRIRSEDVAEGSADGNTPKSAVWVDQKQSVIGPATGNRFEGIGQNDEGDDEGWNKVGSTSAGAKKWSSVANTNGSSNTVPAKNKSVKDNMKDNKVAYLLFYQKI</sequence>
<keyword evidence="2" id="KW-1185">Reference proteome</keyword>
<comment type="caution">
    <text evidence="1">The sequence shown here is derived from an EMBL/GenBank/DDBJ whole genome shotgun (WGS) entry which is preliminary data.</text>
</comment>
<reference evidence="1" key="1">
    <citation type="submission" date="2022-10" db="EMBL/GenBank/DDBJ databases">
        <title>Genome Sequence of Xylaria curta.</title>
        <authorList>
            <person name="Buettner E."/>
        </authorList>
    </citation>
    <scope>NUCLEOTIDE SEQUENCE</scope>
    <source>
        <strain evidence="1">Babe10</strain>
    </source>
</reference>
<gene>
    <name evidence="1" type="ORF">NUW58_g6561</name>
</gene>
<proteinExistence type="predicted"/>
<dbReference type="Proteomes" id="UP001143856">
    <property type="component" value="Unassembled WGS sequence"/>
</dbReference>
<dbReference type="EMBL" id="JAPDGR010001509">
    <property type="protein sequence ID" value="KAJ2981928.1"/>
    <property type="molecule type" value="Genomic_DNA"/>
</dbReference>
<accession>A0ACC1NS44</accession>
<protein>
    <submittedName>
        <fullName evidence="1">Uncharacterized protein</fullName>
    </submittedName>
</protein>
<organism evidence="1 2">
    <name type="scientific">Xylaria curta</name>
    <dbReference type="NCBI Taxonomy" id="42375"/>
    <lineage>
        <taxon>Eukaryota</taxon>
        <taxon>Fungi</taxon>
        <taxon>Dikarya</taxon>
        <taxon>Ascomycota</taxon>
        <taxon>Pezizomycotina</taxon>
        <taxon>Sordariomycetes</taxon>
        <taxon>Xylariomycetidae</taxon>
        <taxon>Xylariales</taxon>
        <taxon>Xylariaceae</taxon>
        <taxon>Xylaria</taxon>
    </lineage>
</organism>
<name>A0ACC1NS44_9PEZI</name>